<protein>
    <submittedName>
        <fullName evidence="2">Uncharacterized protein</fullName>
    </submittedName>
</protein>
<reference evidence="2 3" key="1">
    <citation type="journal article" date="2013" name="Nature">
        <title>Insights into bilaterian evolution from three spiralian genomes.</title>
        <authorList>
            <person name="Simakov O."/>
            <person name="Marletaz F."/>
            <person name="Cho S.J."/>
            <person name="Edsinger-Gonzales E."/>
            <person name="Havlak P."/>
            <person name="Hellsten U."/>
            <person name="Kuo D.H."/>
            <person name="Larsson T."/>
            <person name="Lv J."/>
            <person name="Arendt D."/>
            <person name="Savage R."/>
            <person name="Osoegawa K."/>
            <person name="de Jong P."/>
            <person name="Grimwood J."/>
            <person name="Chapman J.A."/>
            <person name="Shapiro H."/>
            <person name="Aerts A."/>
            <person name="Otillar R.P."/>
            <person name="Terry A.Y."/>
            <person name="Boore J.L."/>
            <person name="Grigoriev I.V."/>
            <person name="Lindberg D.R."/>
            <person name="Seaver E.C."/>
            <person name="Weisblat D.A."/>
            <person name="Putnam N.H."/>
            <person name="Rokhsar D.S."/>
        </authorList>
    </citation>
    <scope>NUCLEOTIDE SEQUENCE [LARGE SCALE GENOMIC DNA]</scope>
</reference>
<gene>
    <name evidence="2" type="ORF">LOTGIDRAFT_171403</name>
</gene>
<accession>V4B7C2</accession>
<name>V4B7C2_LOTGI</name>
<dbReference type="HOGENOM" id="CLU_023431_4_0_1"/>
<dbReference type="RefSeq" id="XP_009045846.1">
    <property type="nucleotide sequence ID" value="XM_009047598.1"/>
</dbReference>
<proteinExistence type="predicted"/>
<dbReference type="EMBL" id="KB200010">
    <property type="protein sequence ID" value="ESP03466.1"/>
    <property type="molecule type" value="Genomic_DNA"/>
</dbReference>
<dbReference type="GeneID" id="20241761"/>
<keyword evidence="1" id="KW-0175">Coiled coil</keyword>
<organism evidence="2 3">
    <name type="scientific">Lottia gigantea</name>
    <name type="common">Giant owl limpet</name>
    <dbReference type="NCBI Taxonomy" id="225164"/>
    <lineage>
        <taxon>Eukaryota</taxon>
        <taxon>Metazoa</taxon>
        <taxon>Spiralia</taxon>
        <taxon>Lophotrochozoa</taxon>
        <taxon>Mollusca</taxon>
        <taxon>Gastropoda</taxon>
        <taxon>Patellogastropoda</taxon>
        <taxon>Lottioidea</taxon>
        <taxon>Lottiidae</taxon>
        <taxon>Lottia</taxon>
    </lineage>
</organism>
<evidence type="ECO:0000256" key="1">
    <source>
        <dbReference type="SAM" id="Coils"/>
    </source>
</evidence>
<dbReference type="CTD" id="20241761"/>
<evidence type="ECO:0000313" key="2">
    <source>
        <dbReference type="EMBL" id="ESP03466.1"/>
    </source>
</evidence>
<evidence type="ECO:0000313" key="3">
    <source>
        <dbReference type="Proteomes" id="UP000030746"/>
    </source>
</evidence>
<dbReference type="AlphaFoldDB" id="V4B7C2"/>
<sequence>MNIFLDKYGTDTTTNFQLMRWANELNLPLFYYCMRDEINDLKYKKDDKITKQKFDVQQLIDNIPDENEDTFQQELNALETKLNRELQKELTNIKQQLQNIDDSEIKTYIQQQIQNIDDSKIKTFIQQQIQNIDDTVIQQQITTINNEVLKQEKNITS</sequence>
<feature type="coiled-coil region" evidence="1">
    <location>
        <begin position="68"/>
        <end position="103"/>
    </location>
</feature>
<keyword evidence="3" id="KW-1185">Reference proteome</keyword>
<dbReference type="Proteomes" id="UP000030746">
    <property type="component" value="Unassembled WGS sequence"/>
</dbReference>
<dbReference type="KEGG" id="lgi:LOTGIDRAFT_171403"/>